<gene>
    <name evidence="11" type="primary">atpB</name>
    <name evidence="12" type="ORF">A2911_01495</name>
</gene>
<evidence type="ECO:0000256" key="5">
    <source>
        <dbReference type="ARBA" id="ARBA00022692"/>
    </source>
</evidence>
<feature type="transmembrane region" description="Helical" evidence="11">
    <location>
        <begin position="34"/>
        <end position="55"/>
    </location>
</feature>
<name>A0A1F6X5R3_9BACT</name>
<dbReference type="CDD" id="cd00310">
    <property type="entry name" value="ATP-synt_Fo_a_6"/>
    <property type="match status" value="1"/>
</dbReference>
<keyword evidence="4 11" id="KW-0138">CF(0)</keyword>
<evidence type="ECO:0000256" key="7">
    <source>
        <dbReference type="ARBA" id="ARBA00022989"/>
    </source>
</evidence>
<evidence type="ECO:0000313" key="12">
    <source>
        <dbReference type="EMBL" id="OGI89445.1"/>
    </source>
</evidence>
<feature type="transmembrane region" description="Helical" evidence="11">
    <location>
        <begin position="221"/>
        <end position="243"/>
    </location>
</feature>
<dbReference type="InterPro" id="IPR035908">
    <property type="entry name" value="F0_ATP_A_sf"/>
</dbReference>
<organism evidence="12 13">
    <name type="scientific">Candidatus Nomurabacteria bacterium RIFCSPLOWO2_01_FULL_40_15</name>
    <dbReference type="NCBI Taxonomy" id="1801772"/>
    <lineage>
        <taxon>Bacteria</taxon>
        <taxon>Candidatus Nomuraibacteriota</taxon>
    </lineage>
</organism>
<dbReference type="InterPro" id="IPR000568">
    <property type="entry name" value="ATP_synth_F0_asu"/>
</dbReference>
<evidence type="ECO:0000256" key="3">
    <source>
        <dbReference type="ARBA" id="ARBA00022448"/>
    </source>
</evidence>
<dbReference type="GO" id="GO:0046933">
    <property type="term" value="F:proton-transporting ATP synthase activity, rotational mechanism"/>
    <property type="evidence" value="ECO:0007669"/>
    <property type="project" value="UniProtKB-UniRule"/>
</dbReference>
<feature type="transmembrane region" description="Helical" evidence="11">
    <location>
        <begin position="142"/>
        <end position="170"/>
    </location>
</feature>
<evidence type="ECO:0000256" key="8">
    <source>
        <dbReference type="ARBA" id="ARBA00023065"/>
    </source>
</evidence>
<evidence type="ECO:0000256" key="11">
    <source>
        <dbReference type="HAMAP-Rule" id="MF_01393"/>
    </source>
</evidence>
<dbReference type="PANTHER" id="PTHR42823:SF3">
    <property type="entry name" value="ATP SYNTHASE SUBUNIT A, CHLOROPLASTIC"/>
    <property type="match status" value="1"/>
</dbReference>
<dbReference type="Pfam" id="PF00119">
    <property type="entry name" value="ATP-synt_A"/>
    <property type="match status" value="1"/>
</dbReference>
<evidence type="ECO:0000313" key="13">
    <source>
        <dbReference type="Proteomes" id="UP000176814"/>
    </source>
</evidence>
<keyword evidence="6 11" id="KW-0375">Hydrogen ion transport</keyword>
<dbReference type="InterPro" id="IPR045082">
    <property type="entry name" value="ATP_syn_F0_a_bact/chloroplast"/>
</dbReference>
<keyword evidence="10 11" id="KW-0066">ATP synthesis</keyword>
<evidence type="ECO:0000256" key="2">
    <source>
        <dbReference type="ARBA" id="ARBA00006810"/>
    </source>
</evidence>
<comment type="similarity">
    <text evidence="2 11">Belongs to the ATPase A chain family.</text>
</comment>
<dbReference type="Gene3D" id="1.20.120.220">
    <property type="entry name" value="ATP synthase, F0 complex, subunit A"/>
    <property type="match status" value="1"/>
</dbReference>
<reference evidence="12 13" key="1">
    <citation type="journal article" date="2016" name="Nat. Commun.">
        <title>Thousands of microbial genomes shed light on interconnected biogeochemical processes in an aquifer system.</title>
        <authorList>
            <person name="Anantharaman K."/>
            <person name="Brown C.T."/>
            <person name="Hug L.A."/>
            <person name="Sharon I."/>
            <person name="Castelle C.J."/>
            <person name="Probst A.J."/>
            <person name="Thomas B.C."/>
            <person name="Singh A."/>
            <person name="Wilkins M.J."/>
            <person name="Karaoz U."/>
            <person name="Brodie E.L."/>
            <person name="Williams K.H."/>
            <person name="Hubbard S.S."/>
            <person name="Banfield J.F."/>
        </authorList>
    </citation>
    <scope>NUCLEOTIDE SEQUENCE [LARGE SCALE GENOMIC DNA]</scope>
</reference>
<feature type="transmembrane region" description="Helical" evidence="11">
    <location>
        <begin position="191"/>
        <end position="209"/>
    </location>
</feature>
<sequence length="303" mass="33567">MVQQENIMEEGTEQASHEITLFAEPIFHFKNFEITNALLTSSVAVLIIVILSFIIRFKLKEVPNKLQNLFEIIVEGALGLCDQVTNNRAPSMKIFPIAISVFFFILINNWLGIIPLGGLGIIETSEHGSAFIPYLRGGTADINTTLALAIMAVIGANVFGIFSIGLWKTFNKYVNLKALGQIFTKIRKEPSVVIVAPITFFVGLIEIIGEFAKVASLSFRLFGNVFAGEVLLVSMAALVAYIIPIPFIFLEILVGLIQALIFATLLIVYFTIASTDHEHEEHEEHISKEEGEEIEEIENVVRA</sequence>
<keyword evidence="5 11" id="KW-0812">Transmembrane</keyword>
<keyword evidence="3 11" id="KW-0813">Transport</keyword>
<dbReference type="HAMAP" id="MF_01393">
    <property type="entry name" value="ATP_synth_a_bact"/>
    <property type="match status" value="1"/>
</dbReference>
<dbReference type="AlphaFoldDB" id="A0A1F6X5R3"/>
<dbReference type="SUPFAM" id="SSF81336">
    <property type="entry name" value="F1F0 ATP synthase subunit A"/>
    <property type="match status" value="1"/>
</dbReference>
<evidence type="ECO:0000256" key="1">
    <source>
        <dbReference type="ARBA" id="ARBA00004141"/>
    </source>
</evidence>
<evidence type="ECO:0000256" key="6">
    <source>
        <dbReference type="ARBA" id="ARBA00022781"/>
    </source>
</evidence>
<evidence type="ECO:0000256" key="4">
    <source>
        <dbReference type="ARBA" id="ARBA00022547"/>
    </source>
</evidence>
<dbReference type="PROSITE" id="PS00449">
    <property type="entry name" value="ATPASE_A"/>
    <property type="match status" value="1"/>
</dbReference>
<keyword evidence="7 11" id="KW-1133">Transmembrane helix</keyword>
<keyword evidence="11" id="KW-1003">Cell membrane</keyword>
<dbReference type="GO" id="GO:0005886">
    <property type="term" value="C:plasma membrane"/>
    <property type="evidence" value="ECO:0007669"/>
    <property type="project" value="UniProtKB-SubCell"/>
</dbReference>
<keyword evidence="9 11" id="KW-0472">Membrane</keyword>
<protein>
    <recommendedName>
        <fullName evidence="11">ATP synthase subunit a</fullName>
    </recommendedName>
    <alternativeName>
        <fullName evidence="11">ATP synthase F0 sector subunit a</fullName>
    </alternativeName>
    <alternativeName>
        <fullName evidence="11">F-ATPase subunit 6</fullName>
    </alternativeName>
</protein>
<keyword evidence="8 11" id="KW-0406">Ion transport</keyword>
<dbReference type="InterPro" id="IPR023011">
    <property type="entry name" value="ATP_synth_F0_asu_AS"/>
</dbReference>
<feature type="transmembrane region" description="Helical" evidence="11">
    <location>
        <begin position="250"/>
        <end position="272"/>
    </location>
</feature>
<comment type="caution">
    <text evidence="12">The sequence shown here is derived from an EMBL/GenBank/DDBJ whole genome shotgun (WGS) entry which is preliminary data.</text>
</comment>
<comment type="subcellular location">
    <subcellularLocation>
        <location evidence="11">Cell membrane</location>
        <topology evidence="11">Multi-pass membrane protein</topology>
    </subcellularLocation>
    <subcellularLocation>
        <location evidence="1">Membrane</location>
        <topology evidence="1">Multi-pass membrane protein</topology>
    </subcellularLocation>
</comment>
<evidence type="ECO:0000256" key="9">
    <source>
        <dbReference type="ARBA" id="ARBA00023136"/>
    </source>
</evidence>
<evidence type="ECO:0000256" key="10">
    <source>
        <dbReference type="ARBA" id="ARBA00023310"/>
    </source>
</evidence>
<dbReference type="EMBL" id="MFUW01000030">
    <property type="protein sequence ID" value="OGI89445.1"/>
    <property type="molecule type" value="Genomic_DNA"/>
</dbReference>
<accession>A0A1F6X5R3</accession>
<dbReference type="GO" id="GO:0045259">
    <property type="term" value="C:proton-transporting ATP synthase complex"/>
    <property type="evidence" value="ECO:0007669"/>
    <property type="project" value="UniProtKB-KW"/>
</dbReference>
<dbReference type="GO" id="GO:0042777">
    <property type="term" value="P:proton motive force-driven plasma membrane ATP synthesis"/>
    <property type="evidence" value="ECO:0007669"/>
    <property type="project" value="TreeGrafter"/>
</dbReference>
<feature type="transmembrane region" description="Helical" evidence="11">
    <location>
        <begin position="97"/>
        <end position="122"/>
    </location>
</feature>
<comment type="function">
    <text evidence="11">Key component of the proton channel; it plays a direct role in the translocation of protons across the membrane.</text>
</comment>
<dbReference type="Proteomes" id="UP000176814">
    <property type="component" value="Unassembled WGS sequence"/>
</dbReference>
<proteinExistence type="inferred from homology"/>
<dbReference type="PANTHER" id="PTHR42823">
    <property type="entry name" value="ATP SYNTHASE SUBUNIT A, CHLOROPLASTIC"/>
    <property type="match status" value="1"/>
</dbReference>